<name>A0A5C6D7N5_9BACT</name>
<sequence length="1125" mass="126470" precursor="true">MHKTRFVIQIRMVILTAVGWLSLCSLVAADQPELSDKFREPPASARPRTWMHAMSGNMSKAGLTKDLEAMADAGIGGIILFNVTHTIPKGNVIFHSDRHTELTCHAARECERLGLSFGMHNCDGWTSSGGPWVTPEISMKQVVHRMRVVKGGARVEFDLPQPTARHDFYRDIAVLAYPALASELADARVTRLVTSSDPQFDVALATDGRIDRRSKLDASPQRPGWVQFDFGRPHAIRSVFMNMEKAIAPKGDTWLETSDDGEDFRKIGELKLQRQGKREHGFDDVFPAGITARFFRVITEIPFEISEIELSATHRIGKPLARTSLYRLEDHRLPDIGASEPGMVIDPSAIIDLSEEMDDAGKLTTTLPPGDWTIMRFGYTVTGAVNSPASDEGRGLEVDKMNRAALDVHYDSYVGKVIRACKDIAPGALQYMEIDSYEVGGQNWTRGYEDQFQQAHGYELIPFLPLYAGRFVDSAETSDDVCWDIRRFNSKLMTDNYFGHFTERCHQDGLISYIEPYSFNAAFNELDAARHADIPMGEFWMHQRFQTETAVSGGRIYGKKVISSESFAANSDLNWKGHPGLMKLTGDRAWTLGINEFMFHRFAHQANTHVTPGMTMAIWGSHIDRTQTWWSNMGKAWLQYIARGSYLLRQGNPVSDLLVFVGDGASSSTVTRSSFKPAIPAAVNFDCISTHALVHRVKAKEGKSLLPDGTMYQMLVLHNTDTLSLSSLKKIADLSEQGVVVVGKRPQRMGGHAVNISAREEFARLCSEVWQRETTYEDYDWSRIYREQNLRFDLVIGERTDITYIHRRTTDADIYFFFNPDSSQRTFDCQFNVRGRIPEQWDPATGQIRKLGQFSQAQETTRVPVTLDPEGSAFIVFRESTEGVDPVVSMTGDIAPMCNVRLTREHRPELVASKNGMLSVEMRSGRRVNLVVKNIDEPIVVDGPWQVSFEQHYGYDATLVFPSLLDWKDHLSNEVKHYSGTATYQTSFSIEPEMIAPDHSLELDLGRVEVSAGVRVNGKEYGVLWKSPYRVDISDAIMPGENQLTVEVTNLWINRLVGDAKLPDTSGYDVRQPLMPDWYSNNQKPPDSQRLTFTTYPHVKASDSLVPSGLIGPVRLFTKKTNALD</sequence>
<dbReference type="RefSeq" id="WP_197231563.1">
    <property type="nucleotide sequence ID" value="NZ_SJPV01000010.1"/>
</dbReference>
<evidence type="ECO:0000313" key="5">
    <source>
        <dbReference type="Proteomes" id="UP000319143"/>
    </source>
</evidence>
<dbReference type="Proteomes" id="UP000319143">
    <property type="component" value="Unassembled WGS sequence"/>
</dbReference>
<dbReference type="PANTHER" id="PTHR43817:SF1">
    <property type="entry name" value="HYDROLASE, FAMILY 43, PUTATIVE (AFU_ORTHOLOGUE AFUA_3G01660)-RELATED"/>
    <property type="match status" value="1"/>
</dbReference>
<dbReference type="Pfam" id="PF17132">
    <property type="entry name" value="Glyco_hydro_106"/>
    <property type="match status" value="1"/>
</dbReference>
<dbReference type="GO" id="GO:0016787">
    <property type="term" value="F:hydrolase activity"/>
    <property type="evidence" value="ECO:0007669"/>
    <property type="project" value="UniProtKB-KW"/>
</dbReference>
<dbReference type="InterPro" id="IPR008979">
    <property type="entry name" value="Galactose-bd-like_sf"/>
</dbReference>
<dbReference type="PANTHER" id="PTHR43817">
    <property type="entry name" value="GLYCOSYL HYDROLASE"/>
    <property type="match status" value="1"/>
</dbReference>
<dbReference type="NCBIfam" id="NF045579">
    <property type="entry name" value="rhamnoside_JR"/>
    <property type="match status" value="1"/>
</dbReference>
<evidence type="ECO:0000256" key="3">
    <source>
        <dbReference type="SAM" id="SignalP"/>
    </source>
</evidence>
<evidence type="ECO:0000256" key="2">
    <source>
        <dbReference type="ARBA" id="ARBA00022801"/>
    </source>
</evidence>
<feature type="chain" id="PRO_5023041249" evidence="3">
    <location>
        <begin position="29"/>
        <end position="1125"/>
    </location>
</feature>
<organism evidence="4 5">
    <name type="scientific">Novipirellula artificiosorum</name>
    <dbReference type="NCBI Taxonomy" id="2528016"/>
    <lineage>
        <taxon>Bacteria</taxon>
        <taxon>Pseudomonadati</taxon>
        <taxon>Planctomycetota</taxon>
        <taxon>Planctomycetia</taxon>
        <taxon>Pirellulales</taxon>
        <taxon>Pirellulaceae</taxon>
        <taxon>Novipirellula</taxon>
    </lineage>
</organism>
<keyword evidence="5" id="KW-1185">Reference proteome</keyword>
<dbReference type="AlphaFoldDB" id="A0A5C6D7N5"/>
<evidence type="ECO:0000256" key="1">
    <source>
        <dbReference type="ARBA" id="ARBA00022729"/>
    </source>
</evidence>
<feature type="signal peptide" evidence="3">
    <location>
        <begin position="1"/>
        <end position="28"/>
    </location>
</feature>
<evidence type="ECO:0000313" key="4">
    <source>
        <dbReference type="EMBL" id="TWU33203.1"/>
    </source>
</evidence>
<proteinExistence type="predicted"/>
<dbReference type="Gene3D" id="2.60.120.260">
    <property type="entry name" value="Galactose-binding domain-like"/>
    <property type="match status" value="2"/>
</dbReference>
<comment type="caution">
    <text evidence="4">The sequence shown here is derived from an EMBL/GenBank/DDBJ whole genome shotgun (WGS) entry which is preliminary data.</text>
</comment>
<protein>
    <submittedName>
        <fullName evidence="4">Glycosyl hydrolases family 2, sugar binding domain</fullName>
    </submittedName>
</protein>
<keyword evidence="2 4" id="KW-0378">Hydrolase</keyword>
<reference evidence="4 5" key="1">
    <citation type="submission" date="2019-02" db="EMBL/GenBank/DDBJ databases">
        <title>Deep-cultivation of Planctomycetes and their phenomic and genomic characterization uncovers novel biology.</title>
        <authorList>
            <person name="Wiegand S."/>
            <person name="Jogler M."/>
            <person name="Boedeker C."/>
            <person name="Pinto D."/>
            <person name="Vollmers J."/>
            <person name="Rivas-Marin E."/>
            <person name="Kohn T."/>
            <person name="Peeters S.H."/>
            <person name="Heuer A."/>
            <person name="Rast P."/>
            <person name="Oberbeckmann S."/>
            <person name="Bunk B."/>
            <person name="Jeske O."/>
            <person name="Meyerdierks A."/>
            <person name="Storesund J.E."/>
            <person name="Kallscheuer N."/>
            <person name="Luecker S."/>
            <person name="Lage O.M."/>
            <person name="Pohl T."/>
            <person name="Merkel B.J."/>
            <person name="Hornburger P."/>
            <person name="Mueller R.-W."/>
            <person name="Bruemmer F."/>
            <person name="Labrenz M."/>
            <person name="Spormann A.M."/>
            <person name="Op Den Camp H."/>
            <person name="Overmann J."/>
            <person name="Amann R."/>
            <person name="Jetten M.S.M."/>
            <person name="Mascher T."/>
            <person name="Medema M.H."/>
            <person name="Devos D.P."/>
            <person name="Kaster A.-K."/>
            <person name="Ovreas L."/>
            <person name="Rohde M."/>
            <person name="Galperin M.Y."/>
            <person name="Jogler C."/>
        </authorList>
    </citation>
    <scope>NUCLEOTIDE SEQUENCE [LARGE SCALE GENOMIC DNA]</scope>
    <source>
        <strain evidence="4 5">Poly41</strain>
    </source>
</reference>
<accession>A0A5C6D7N5</accession>
<gene>
    <name evidence="4" type="ORF">Poly41_49550</name>
</gene>
<dbReference type="SUPFAM" id="SSF49785">
    <property type="entry name" value="Galactose-binding domain-like"/>
    <property type="match status" value="2"/>
</dbReference>
<dbReference type="EMBL" id="SJPV01000010">
    <property type="protein sequence ID" value="TWU33203.1"/>
    <property type="molecule type" value="Genomic_DNA"/>
</dbReference>
<keyword evidence="1 3" id="KW-0732">Signal</keyword>